<dbReference type="Pfam" id="PF00361">
    <property type="entry name" value="Proton_antipo_M"/>
    <property type="match status" value="1"/>
</dbReference>
<keyword evidence="13 16" id="KW-0496">Mitochondrion</keyword>
<feature type="transmembrane region" description="Helical" evidence="16">
    <location>
        <begin position="548"/>
        <end position="568"/>
    </location>
</feature>
<dbReference type="NCBIfam" id="TIGR01974">
    <property type="entry name" value="NDH_I_L"/>
    <property type="match status" value="1"/>
</dbReference>
<evidence type="ECO:0000256" key="2">
    <source>
        <dbReference type="ARBA" id="ARBA00012944"/>
    </source>
</evidence>
<dbReference type="EC" id="7.1.1.2" evidence="2 16"/>
<name>B2FDP1_ANTME</name>
<dbReference type="EMBL" id="AM404181">
    <property type="protein sequence ID" value="CAL50596.1"/>
    <property type="molecule type" value="Genomic_DNA"/>
</dbReference>
<keyword evidence="7" id="KW-0999">Mitochondrion inner membrane</keyword>
<sequence length="625" mass="70329">MNLIFFLISSGIFVFFVLIINVFSSSLSFNSNNSFFRIFGFSFSLNKISYDFSYLSVSSLKLLSLVSLLSLYFYLGLGCPNILVTLFNWTGDYGFLGNVSFCFDFFTFCFFFVGVCVSWSIFQFSYYYMSDDSDISSFFRFLLIFLLNMLLLVCSENLFFIFVGWEGVGFLSFMLISWWNTRSDANSAALEAIIYNRIGDVGFLVFLSFCFVYFNTWSLFEFSFLLNNSSSFLINCMLFSGFLASIAKSAQIGFHPWLPAAMEGPTPVSALLHSSTMVVAGVFFLIRLSSLINFTPFFSSVCLFIGGITSFFAASVALVQYDIKKIVAYSTTSQLGLMVVSIGLGSHLIAFFHICTHAFFKAMLFLCSGSIIHSLNNEQDIRKMGGLFTLLPLTGSCILLGSLALVGTPFLAGFYSKDLILELGVVSFSNFIGIFIAFLSSIFTVIYSFRIIVYCFLLPTTSGSLLIVSEENPNLIFSIFRLGLGTIVIGWFFCSYVFPAVVFILPFYLKIAALLIVFLGIILGAGFYIGFISFISSFFYYWFLSFQWFFLFFYHSFSISLYSFYSLIVGSRLLDHGLGENIGPQGSGKFIYSISSSLINNSNIKYYIFFSLLSCILIFTLLVFF</sequence>
<evidence type="ECO:0000256" key="11">
    <source>
        <dbReference type="ARBA" id="ARBA00023027"/>
    </source>
</evidence>
<evidence type="ECO:0000256" key="5">
    <source>
        <dbReference type="ARBA" id="ARBA00022660"/>
    </source>
</evidence>
<evidence type="ECO:0000256" key="1">
    <source>
        <dbReference type="ARBA" id="ARBA00004448"/>
    </source>
</evidence>
<feature type="transmembrane region" description="Helical" evidence="16">
    <location>
        <begin position="232"/>
        <end position="250"/>
    </location>
</feature>
<feature type="transmembrane region" description="Helical" evidence="16">
    <location>
        <begin position="6"/>
        <end position="31"/>
    </location>
</feature>
<feature type="domain" description="NADH-Ubiquinone oxidoreductase (complex I) chain 5 N-terminal" evidence="18">
    <location>
        <begin position="98"/>
        <end position="139"/>
    </location>
</feature>
<feature type="transmembrane region" description="Helical" evidence="16">
    <location>
        <begin position="451"/>
        <end position="469"/>
    </location>
</feature>
<keyword evidence="8" id="KW-1278">Translocase</keyword>
<gene>
    <name evidence="20" type="primary">NADH5</name>
</gene>
<keyword evidence="12 16" id="KW-0830">Ubiquinone</keyword>
<keyword evidence="11 16" id="KW-0520">NAD</keyword>
<accession>B2FDP1</accession>
<dbReference type="PANTHER" id="PTHR42829">
    <property type="entry name" value="NADH-UBIQUINONE OXIDOREDUCTASE CHAIN 5"/>
    <property type="match status" value="1"/>
</dbReference>
<feature type="transmembrane region" description="Helical" evidence="16">
    <location>
        <begin position="271"/>
        <end position="292"/>
    </location>
</feature>
<feature type="transmembrane region" description="Helical" evidence="16">
    <location>
        <begin position="419"/>
        <end position="439"/>
    </location>
</feature>
<comment type="subcellular location">
    <subcellularLocation>
        <location evidence="1">Mitochondrion inner membrane</location>
        <topology evidence="1">Multi-pass membrane protein</topology>
    </subcellularLocation>
</comment>
<evidence type="ECO:0000259" key="18">
    <source>
        <dbReference type="Pfam" id="PF00662"/>
    </source>
</evidence>
<feature type="transmembrane region" description="Helical" evidence="16">
    <location>
        <begin position="387"/>
        <end position="407"/>
    </location>
</feature>
<evidence type="ECO:0000256" key="10">
    <source>
        <dbReference type="ARBA" id="ARBA00022989"/>
    </source>
</evidence>
<feature type="transmembrane region" description="Helical" evidence="16">
    <location>
        <begin position="159"/>
        <end position="180"/>
    </location>
</feature>
<evidence type="ECO:0000256" key="9">
    <source>
        <dbReference type="ARBA" id="ARBA00022982"/>
    </source>
</evidence>
<feature type="transmembrane region" description="Helical" evidence="16">
    <location>
        <begin position="95"/>
        <end position="122"/>
    </location>
</feature>
<dbReference type="InterPro" id="IPR001516">
    <property type="entry name" value="Proton_antipo_N"/>
</dbReference>
<feature type="transmembrane region" description="Helical" evidence="16">
    <location>
        <begin position="134"/>
        <end position="153"/>
    </location>
</feature>
<evidence type="ECO:0000313" key="20">
    <source>
        <dbReference type="EMBL" id="CAL50596.1"/>
    </source>
</evidence>
<dbReference type="GO" id="GO:0015990">
    <property type="term" value="P:electron transport coupled proton transport"/>
    <property type="evidence" value="ECO:0007669"/>
    <property type="project" value="TreeGrafter"/>
</dbReference>
<keyword evidence="6 16" id="KW-0812">Transmembrane</keyword>
<dbReference type="InterPro" id="IPR001750">
    <property type="entry name" value="ND/Mrp_TM"/>
</dbReference>
<proteinExistence type="inferred from homology"/>
<dbReference type="PRINTS" id="PR01434">
    <property type="entry name" value="NADHDHGNASE5"/>
</dbReference>
<evidence type="ECO:0000256" key="12">
    <source>
        <dbReference type="ARBA" id="ARBA00023075"/>
    </source>
</evidence>
<keyword evidence="9" id="KW-0249">Electron transport</keyword>
<dbReference type="InterPro" id="IPR018393">
    <property type="entry name" value="NADHpl_OxRdtase_5_subgr"/>
</dbReference>
<evidence type="ECO:0000256" key="6">
    <source>
        <dbReference type="ARBA" id="ARBA00022692"/>
    </source>
</evidence>
<dbReference type="InterPro" id="IPR010934">
    <property type="entry name" value="NADH_DH_su5_C"/>
</dbReference>
<feature type="transmembrane region" description="Helical" evidence="16">
    <location>
        <begin position="326"/>
        <end position="352"/>
    </location>
</feature>
<dbReference type="GO" id="GO:0042773">
    <property type="term" value="P:ATP synthesis coupled electron transport"/>
    <property type="evidence" value="ECO:0007669"/>
    <property type="project" value="InterPro"/>
</dbReference>
<evidence type="ECO:0000256" key="7">
    <source>
        <dbReference type="ARBA" id="ARBA00022792"/>
    </source>
</evidence>
<feature type="domain" description="NADH:quinone oxidoreductase/Mrp antiporter transmembrane" evidence="17">
    <location>
        <begin position="155"/>
        <end position="444"/>
    </location>
</feature>
<keyword evidence="5" id="KW-0679">Respiratory chain</keyword>
<geneLocation type="mitochondrion" evidence="20"/>
<evidence type="ECO:0000256" key="8">
    <source>
        <dbReference type="ARBA" id="ARBA00022967"/>
    </source>
</evidence>
<dbReference type="GO" id="GO:0008137">
    <property type="term" value="F:NADH dehydrogenase (ubiquinone) activity"/>
    <property type="evidence" value="ECO:0007669"/>
    <property type="project" value="UniProtKB-EC"/>
</dbReference>
<dbReference type="InterPro" id="IPR003945">
    <property type="entry name" value="NU5C-like"/>
</dbReference>
<dbReference type="PANTHER" id="PTHR42829:SF2">
    <property type="entry name" value="NADH-UBIQUINONE OXIDOREDUCTASE CHAIN 5"/>
    <property type="match status" value="1"/>
</dbReference>
<keyword evidence="4 16" id="KW-0813">Transport</keyword>
<evidence type="ECO:0000256" key="4">
    <source>
        <dbReference type="ARBA" id="ARBA00022448"/>
    </source>
</evidence>
<dbReference type="AlphaFoldDB" id="B2FDP1"/>
<keyword evidence="10 16" id="KW-1133">Transmembrane helix</keyword>
<evidence type="ECO:0000259" key="19">
    <source>
        <dbReference type="Pfam" id="PF06455"/>
    </source>
</evidence>
<evidence type="ECO:0000256" key="16">
    <source>
        <dbReference type="RuleBase" id="RU003404"/>
    </source>
</evidence>
<evidence type="ECO:0000256" key="3">
    <source>
        <dbReference type="ARBA" id="ARBA00021096"/>
    </source>
</evidence>
<evidence type="ECO:0000256" key="14">
    <source>
        <dbReference type="ARBA" id="ARBA00023136"/>
    </source>
</evidence>
<protein>
    <recommendedName>
        <fullName evidence="3 16">NADH-ubiquinone oxidoreductase chain 5</fullName>
        <ecNumber evidence="2 16">7.1.1.2</ecNumber>
    </recommendedName>
</protein>
<organism evidence="20">
    <name type="scientific">Antedon mediterranea</name>
    <name type="common">Mediterranean feather star</name>
    <name type="synonym">Comatula mediterranea</name>
    <dbReference type="NCBI Taxonomy" id="105859"/>
    <lineage>
        <taxon>Eukaryota</taxon>
        <taxon>Metazoa</taxon>
        <taxon>Echinodermata</taxon>
        <taxon>Pelmatozoa</taxon>
        <taxon>Crinoidea</taxon>
        <taxon>Articulata</taxon>
        <taxon>Comatulida</taxon>
        <taxon>Antedonidae</taxon>
        <taxon>Antedon</taxon>
    </lineage>
</organism>
<comment type="function">
    <text evidence="16">Core subunit of the mitochondrial membrane respiratory chain NADH dehydrogenase (Complex I) which catalyzes electron transfer from NADH through the respiratory chain, using ubiquinone as an electron acceptor. Essential for the catalytic activity and assembly of complex I.</text>
</comment>
<comment type="similarity">
    <text evidence="16">Belongs to the complex I subunit 5 family.</text>
</comment>
<evidence type="ECO:0000256" key="13">
    <source>
        <dbReference type="ARBA" id="ARBA00023128"/>
    </source>
</evidence>
<feature type="transmembrane region" description="Helical" evidence="16">
    <location>
        <begin position="201"/>
        <end position="220"/>
    </location>
</feature>
<feature type="transmembrane region" description="Helical" evidence="16">
    <location>
        <begin position="606"/>
        <end position="624"/>
    </location>
</feature>
<keyword evidence="14 16" id="KW-0472">Membrane</keyword>
<dbReference type="GO" id="GO:0003954">
    <property type="term" value="F:NADH dehydrogenase activity"/>
    <property type="evidence" value="ECO:0007669"/>
    <property type="project" value="TreeGrafter"/>
</dbReference>
<reference evidence="20" key="1">
    <citation type="journal article" date="2008" name="Mol. Phylogenet. Evol.">
        <title>Evolution of Mitochondrial Gene Orders in Echinoderms.</title>
        <authorList>
            <person name="Perseke M."/>
            <person name="Fritzsch G."/>
            <person name="Ramsch K."/>
            <person name="Bernt M."/>
            <person name="Merkle D."/>
            <person name="Middendorf M."/>
            <person name="Be rnhard D."/>
            <person name="Stadler P.F."/>
            <person name="Schlegel M."/>
        </authorList>
    </citation>
    <scope>NUCLEOTIDE SEQUENCE</scope>
</reference>
<dbReference type="Pfam" id="PF06455">
    <property type="entry name" value="NADH5_C"/>
    <property type="match status" value="1"/>
</dbReference>
<evidence type="ECO:0000256" key="15">
    <source>
        <dbReference type="ARBA" id="ARBA00049551"/>
    </source>
</evidence>
<feature type="domain" description="NADH dehydrogenase subunit 5 C-terminal" evidence="19">
    <location>
        <begin position="447"/>
        <end position="621"/>
    </location>
</feature>
<dbReference type="GO" id="GO:0005743">
    <property type="term" value="C:mitochondrial inner membrane"/>
    <property type="evidence" value="ECO:0007669"/>
    <property type="project" value="UniProtKB-SubCell"/>
</dbReference>
<feature type="transmembrane region" description="Helical" evidence="16">
    <location>
        <begin position="475"/>
        <end position="505"/>
    </location>
</feature>
<evidence type="ECO:0000259" key="17">
    <source>
        <dbReference type="Pfam" id="PF00361"/>
    </source>
</evidence>
<feature type="transmembrane region" description="Helical" evidence="16">
    <location>
        <begin position="512"/>
        <end position="542"/>
    </location>
</feature>
<feature type="transmembrane region" description="Helical" evidence="16">
    <location>
        <begin position="298"/>
        <end position="319"/>
    </location>
</feature>
<comment type="catalytic activity">
    <reaction evidence="15 16">
        <text>a ubiquinone + NADH + 5 H(+)(in) = a ubiquinol + NAD(+) + 4 H(+)(out)</text>
        <dbReference type="Rhea" id="RHEA:29091"/>
        <dbReference type="Rhea" id="RHEA-COMP:9565"/>
        <dbReference type="Rhea" id="RHEA-COMP:9566"/>
        <dbReference type="ChEBI" id="CHEBI:15378"/>
        <dbReference type="ChEBI" id="CHEBI:16389"/>
        <dbReference type="ChEBI" id="CHEBI:17976"/>
        <dbReference type="ChEBI" id="CHEBI:57540"/>
        <dbReference type="ChEBI" id="CHEBI:57945"/>
        <dbReference type="EC" id="7.1.1.2"/>
    </reaction>
</comment>
<dbReference type="Pfam" id="PF00662">
    <property type="entry name" value="Proton_antipo_N"/>
    <property type="match status" value="1"/>
</dbReference>